<keyword evidence="2" id="KW-1185">Reference proteome</keyword>
<dbReference type="OrthoDB" id="7856340at2"/>
<dbReference type="AlphaFoldDB" id="A0A1G8LI58"/>
<dbReference type="EMBL" id="FNEJ01000006">
    <property type="protein sequence ID" value="SDI55371.1"/>
    <property type="molecule type" value="Genomic_DNA"/>
</dbReference>
<dbReference type="Proteomes" id="UP000199093">
    <property type="component" value="Unassembled WGS sequence"/>
</dbReference>
<organism evidence="1 2">
    <name type="scientific">Salipiger marinus</name>
    <dbReference type="NCBI Taxonomy" id="555512"/>
    <lineage>
        <taxon>Bacteria</taxon>
        <taxon>Pseudomonadati</taxon>
        <taxon>Pseudomonadota</taxon>
        <taxon>Alphaproteobacteria</taxon>
        <taxon>Rhodobacterales</taxon>
        <taxon>Roseobacteraceae</taxon>
        <taxon>Salipiger</taxon>
    </lineage>
</organism>
<name>A0A1G8LI58_9RHOB</name>
<protein>
    <submittedName>
        <fullName evidence="1">Uncharacterized protein</fullName>
    </submittedName>
</protein>
<dbReference type="STRING" id="555512.SAMN04487993_1006178"/>
<evidence type="ECO:0000313" key="1">
    <source>
        <dbReference type="EMBL" id="SDI55371.1"/>
    </source>
</evidence>
<evidence type="ECO:0000313" key="2">
    <source>
        <dbReference type="Proteomes" id="UP000199093"/>
    </source>
</evidence>
<reference evidence="1 2" key="1">
    <citation type="submission" date="2016-10" db="EMBL/GenBank/DDBJ databases">
        <authorList>
            <person name="de Groot N.N."/>
        </authorList>
    </citation>
    <scope>NUCLEOTIDE SEQUENCE [LARGE SCALE GENOMIC DNA]</scope>
    <source>
        <strain evidence="1 2">DSM 26424</strain>
    </source>
</reference>
<proteinExistence type="predicted"/>
<dbReference type="RefSeq" id="WP_089845928.1">
    <property type="nucleotide sequence ID" value="NZ_FNEJ01000006.1"/>
</dbReference>
<accession>A0A1G8LI58</accession>
<gene>
    <name evidence="1" type="ORF">SAMN04487993_1006178</name>
</gene>
<sequence length="207" mass="22799">MTCLVLLAGAACSTFPKTWSEFDDTLDRAPYVQQDLSQAWVGYPGAQLVLERRYRNVSEQRILLPNTTTLPGDNFVFMITQGNNLTSLGQFQPLTIWRRNGEPPLPFTSFRDLTITTEEDVLGTLHWARWTNGTDLTCVLAFRRLDASSRVVPPGTGGLDVMMRNCLRGSVEEALRPLAMASAGFAGERGALDGRPQMLSPLAAPIP</sequence>